<comment type="caution">
    <text evidence="2">The sequence shown here is derived from an EMBL/GenBank/DDBJ whole genome shotgun (WGS) entry which is preliminary data.</text>
</comment>
<dbReference type="Proteomes" id="UP000019666">
    <property type="component" value="Unassembled WGS sequence"/>
</dbReference>
<reference evidence="2 3" key="1">
    <citation type="submission" date="2013-02" db="EMBL/GenBank/DDBJ databases">
        <authorList>
            <person name="Fiebig A."/>
            <person name="Goeker M."/>
            <person name="Klenk H.-P.P."/>
        </authorList>
    </citation>
    <scope>NUCLEOTIDE SEQUENCE [LARGE SCALE GENOMIC DNA]</scope>
    <source>
        <strain evidence="2 3">DSM 19309</strain>
    </source>
</reference>
<feature type="region of interest" description="Disordered" evidence="1">
    <location>
        <begin position="1"/>
        <end position="58"/>
    </location>
</feature>
<keyword evidence="3" id="KW-1185">Reference proteome</keyword>
<organism evidence="2 3">
    <name type="scientific">Rubellimicrobium mesophilum DSM 19309</name>
    <dbReference type="NCBI Taxonomy" id="442562"/>
    <lineage>
        <taxon>Bacteria</taxon>
        <taxon>Pseudomonadati</taxon>
        <taxon>Pseudomonadota</taxon>
        <taxon>Alphaproteobacteria</taxon>
        <taxon>Rhodobacterales</taxon>
        <taxon>Roseobacteraceae</taxon>
        <taxon>Rubellimicrobium</taxon>
    </lineage>
</organism>
<accession>A0A017HMP5</accession>
<name>A0A017HMP5_9RHOB</name>
<dbReference type="AlphaFoldDB" id="A0A017HMP5"/>
<evidence type="ECO:0000256" key="1">
    <source>
        <dbReference type="SAM" id="MobiDB-lite"/>
    </source>
</evidence>
<feature type="compositionally biased region" description="Basic and acidic residues" evidence="1">
    <location>
        <begin position="43"/>
        <end position="58"/>
    </location>
</feature>
<gene>
    <name evidence="2" type="ORF">Rumeso_03357</name>
</gene>
<evidence type="ECO:0000313" key="3">
    <source>
        <dbReference type="Proteomes" id="UP000019666"/>
    </source>
</evidence>
<evidence type="ECO:0000313" key="2">
    <source>
        <dbReference type="EMBL" id="EYD75029.1"/>
    </source>
</evidence>
<dbReference type="HOGENOM" id="CLU_2976529_0_0_5"/>
<dbReference type="EMBL" id="AOSK01000094">
    <property type="protein sequence ID" value="EYD75029.1"/>
    <property type="molecule type" value="Genomic_DNA"/>
</dbReference>
<sequence>MPVQVAGISGHRGSSFASLLGQDPAPVFRGFLEGAAGPPPFPPDREQGSHDGTRQRRR</sequence>
<protein>
    <submittedName>
        <fullName evidence="2">Uncharacterized protein</fullName>
    </submittedName>
</protein>
<proteinExistence type="predicted"/>